<dbReference type="PANTHER" id="PTHR43133:SF8">
    <property type="entry name" value="RNA POLYMERASE SIGMA FACTOR HI_1459-RELATED"/>
    <property type="match status" value="1"/>
</dbReference>
<protein>
    <submittedName>
        <fullName evidence="7">RNA polymerase sigma factor, sigma-70 family protein</fullName>
    </submittedName>
</protein>
<dbReference type="SUPFAM" id="SSF88659">
    <property type="entry name" value="Sigma3 and sigma4 domains of RNA polymerase sigma factors"/>
    <property type="match status" value="1"/>
</dbReference>
<dbReference type="CDD" id="cd06171">
    <property type="entry name" value="Sigma70_r4"/>
    <property type="match status" value="1"/>
</dbReference>
<evidence type="ECO:0000256" key="5">
    <source>
        <dbReference type="ARBA" id="ARBA00023163"/>
    </source>
</evidence>
<dbReference type="PATRIC" id="fig|1462.6.peg.3251"/>
<dbReference type="Pfam" id="PF08281">
    <property type="entry name" value="Sigma70_r4_2"/>
    <property type="match status" value="1"/>
</dbReference>
<keyword evidence="4" id="KW-0238">DNA-binding</keyword>
<evidence type="ECO:0000259" key="6">
    <source>
        <dbReference type="Pfam" id="PF08281"/>
    </source>
</evidence>
<reference evidence="7 8" key="1">
    <citation type="submission" date="2015-01" db="EMBL/GenBank/DDBJ databases">
        <authorList>
            <person name="Filippidou S."/>
            <person name="Jeanneret N."/>
            <person name="Russel-Delif L."/>
            <person name="Junier T."/>
            <person name="Wunderlin T."/>
            <person name="Molina V."/>
            <person name="Johnson S.L."/>
            <person name="Davenport K.W."/>
            <person name="Chain P.S."/>
            <person name="Dorador C."/>
            <person name="Junier P."/>
        </authorList>
    </citation>
    <scope>NUCLEOTIDE SEQUENCE [LARGE SCALE GENOMIC DNA]</scope>
    <source>
        <strain evidence="7 8">Et7/4</strain>
    </source>
</reference>
<dbReference type="EMBL" id="JYBP01000003">
    <property type="protein sequence ID" value="KJE27454.1"/>
    <property type="molecule type" value="Genomic_DNA"/>
</dbReference>
<dbReference type="GO" id="GO:0016987">
    <property type="term" value="F:sigma factor activity"/>
    <property type="evidence" value="ECO:0007669"/>
    <property type="project" value="UniProtKB-KW"/>
</dbReference>
<evidence type="ECO:0000256" key="3">
    <source>
        <dbReference type="ARBA" id="ARBA00023082"/>
    </source>
</evidence>
<dbReference type="PANTHER" id="PTHR43133">
    <property type="entry name" value="RNA POLYMERASE ECF-TYPE SIGMA FACTO"/>
    <property type="match status" value="1"/>
</dbReference>
<evidence type="ECO:0000256" key="2">
    <source>
        <dbReference type="ARBA" id="ARBA00023015"/>
    </source>
</evidence>
<dbReference type="InterPro" id="IPR013249">
    <property type="entry name" value="RNA_pol_sigma70_r4_t2"/>
</dbReference>
<dbReference type="RefSeq" id="WP_052524532.1">
    <property type="nucleotide sequence ID" value="NZ_JYBP01000003.1"/>
</dbReference>
<gene>
    <name evidence="7" type="ORF">LG52_2974</name>
</gene>
<feature type="domain" description="RNA polymerase sigma factor 70 region 4 type 2" evidence="6">
    <location>
        <begin position="167"/>
        <end position="218"/>
    </location>
</feature>
<keyword evidence="3" id="KW-0731">Sigma factor</keyword>
<evidence type="ECO:0000256" key="4">
    <source>
        <dbReference type="ARBA" id="ARBA00023125"/>
    </source>
</evidence>
<dbReference type="InterPro" id="IPR039425">
    <property type="entry name" value="RNA_pol_sigma-70-like"/>
</dbReference>
<comment type="caution">
    <text evidence="7">The sequence shown here is derived from an EMBL/GenBank/DDBJ whole genome shotgun (WGS) entry which is preliminary data.</text>
</comment>
<dbReference type="GO" id="GO:0006352">
    <property type="term" value="P:DNA-templated transcription initiation"/>
    <property type="evidence" value="ECO:0007669"/>
    <property type="project" value="InterPro"/>
</dbReference>
<dbReference type="Gene3D" id="1.10.10.10">
    <property type="entry name" value="Winged helix-like DNA-binding domain superfamily/Winged helix DNA-binding domain"/>
    <property type="match status" value="1"/>
</dbReference>
<dbReference type="AlphaFoldDB" id="A0A0D8BTZ0"/>
<keyword evidence="5" id="KW-0804">Transcription</keyword>
<dbReference type="SUPFAM" id="SSF88946">
    <property type="entry name" value="Sigma2 domain of RNA polymerase sigma factors"/>
    <property type="match status" value="1"/>
</dbReference>
<name>A0A0D8BTZ0_GEOKU</name>
<proteinExistence type="inferred from homology"/>
<dbReference type="NCBIfam" id="TIGR02937">
    <property type="entry name" value="sigma70-ECF"/>
    <property type="match status" value="1"/>
</dbReference>
<dbReference type="Proteomes" id="UP000032522">
    <property type="component" value="Unassembled WGS sequence"/>
</dbReference>
<evidence type="ECO:0000313" key="7">
    <source>
        <dbReference type="EMBL" id="KJE27454.1"/>
    </source>
</evidence>
<organism evidence="7 8">
    <name type="scientific">Geobacillus kaustophilus</name>
    <dbReference type="NCBI Taxonomy" id="1462"/>
    <lineage>
        <taxon>Bacteria</taxon>
        <taxon>Bacillati</taxon>
        <taxon>Bacillota</taxon>
        <taxon>Bacilli</taxon>
        <taxon>Bacillales</taxon>
        <taxon>Anoxybacillaceae</taxon>
        <taxon>Geobacillus</taxon>
        <taxon>Geobacillus thermoleovorans group</taxon>
    </lineage>
</organism>
<dbReference type="InterPro" id="IPR013325">
    <property type="entry name" value="RNA_pol_sigma_r2"/>
</dbReference>
<evidence type="ECO:0000313" key="8">
    <source>
        <dbReference type="Proteomes" id="UP000032522"/>
    </source>
</evidence>
<comment type="similarity">
    <text evidence="1">Belongs to the sigma-70 factor family. ECF subfamily.</text>
</comment>
<dbReference type="InterPro" id="IPR036388">
    <property type="entry name" value="WH-like_DNA-bd_sf"/>
</dbReference>
<evidence type="ECO:0000256" key="1">
    <source>
        <dbReference type="ARBA" id="ARBA00010641"/>
    </source>
</evidence>
<accession>A0A0D8BTZ0</accession>
<dbReference type="InterPro" id="IPR014284">
    <property type="entry name" value="RNA_pol_sigma-70_dom"/>
</dbReference>
<keyword evidence="2" id="KW-0805">Transcription regulation</keyword>
<dbReference type="InterPro" id="IPR013324">
    <property type="entry name" value="RNA_pol_sigma_r3/r4-like"/>
</dbReference>
<dbReference type="Gene3D" id="1.10.1740.10">
    <property type="match status" value="1"/>
</dbReference>
<sequence length="225" mass="26624">MTLPLNRIQLLQRRAWKGVFKQEHDNNRDLALINAYLNGNEEAGMQLAESYLDVFSHILHNPTKPPHRGRMVKGKLNLNYQDYEDMFQELLYQFFKLIEEFDPSYGKPFEHFIRATLHQRFYNRYFADLLEDKSKVIDSPFDKTLLNSYEQNIFLEEENNTSAKHIRLYQAFNKLTKVQRQILTLSVLKGYSHREIAKELGCSVNFVKVNKHRALEKLRNLLGGE</sequence>
<dbReference type="GO" id="GO:0003677">
    <property type="term" value="F:DNA binding"/>
    <property type="evidence" value="ECO:0007669"/>
    <property type="project" value="UniProtKB-KW"/>
</dbReference>